<sequence>MNLLHDQDICADVLIPRRRFNNSLTNDSLAAIKSIFVF</sequence>
<gene>
    <name evidence="1" type="ORF">LRHMDP3_2920</name>
</gene>
<accession>A0AB33XQG9</accession>
<proteinExistence type="predicted"/>
<evidence type="ECO:0000313" key="2">
    <source>
        <dbReference type="Proteomes" id="UP000009352"/>
    </source>
</evidence>
<dbReference type="EMBL" id="AMQX01000035">
    <property type="protein sequence ID" value="EKS48376.1"/>
    <property type="molecule type" value="Genomic_DNA"/>
</dbReference>
<comment type="caution">
    <text evidence="1">The sequence shown here is derived from an EMBL/GenBank/DDBJ whole genome shotgun (WGS) entry which is preliminary data.</text>
</comment>
<evidence type="ECO:0000313" key="1">
    <source>
        <dbReference type="EMBL" id="EKS48376.1"/>
    </source>
</evidence>
<reference evidence="1 2" key="1">
    <citation type="journal article" date="2013" name="Genome Announc.">
        <title>Draft Genome Sequence of Staphylococcus simulans UMC-CNS-990, Isolated from a Case of Chronic Bovine Mastitis.</title>
        <authorList>
            <person name="Calcutt M.J."/>
            <person name="Foecking M.F."/>
            <person name="Hsieh H.Y."/>
            <person name="Perry J."/>
            <person name="Stewart G.C."/>
            <person name="Middleton J.R."/>
        </authorList>
    </citation>
    <scope>NUCLEOTIDE SEQUENCE [LARGE SCALE GENOMIC DNA]</scope>
    <source>
        <strain evidence="1 2">LRHMDP3</strain>
    </source>
</reference>
<dbReference type="AlphaFoldDB" id="A0AB33XQG9"/>
<protein>
    <submittedName>
        <fullName evidence="1">Uncharacterized protein</fullName>
    </submittedName>
</protein>
<organism evidence="1 2">
    <name type="scientific">Lacticaseibacillus rhamnosus LRHMDP3</name>
    <dbReference type="NCBI Taxonomy" id="1203259"/>
    <lineage>
        <taxon>Bacteria</taxon>
        <taxon>Bacillati</taxon>
        <taxon>Bacillota</taxon>
        <taxon>Bacilli</taxon>
        <taxon>Lactobacillales</taxon>
        <taxon>Lactobacillaceae</taxon>
        <taxon>Lacticaseibacillus</taxon>
    </lineage>
</organism>
<name>A0AB33XQG9_LACRH</name>
<dbReference type="Proteomes" id="UP000009352">
    <property type="component" value="Unassembled WGS sequence"/>
</dbReference>